<accession>A0A1H0J003</accession>
<dbReference type="EMBL" id="FNII01000023">
    <property type="protein sequence ID" value="SDO36759.1"/>
    <property type="molecule type" value="Genomic_DNA"/>
</dbReference>
<dbReference type="OrthoDB" id="1898893at2"/>
<reference evidence="2" key="1">
    <citation type="submission" date="2016-10" db="EMBL/GenBank/DDBJ databases">
        <authorList>
            <person name="Varghese N."/>
            <person name="Submissions S."/>
        </authorList>
    </citation>
    <scope>NUCLEOTIDE SEQUENCE [LARGE SCALE GENOMIC DNA]</scope>
    <source>
        <strain evidence="2">CGMCC 1.6494</strain>
    </source>
</reference>
<name>A0A1H0J003_9GAMM</name>
<gene>
    <name evidence="1" type="ORF">SAMN04487951_1231</name>
</gene>
<evidence type="ECO:0000313" key="1">
    <source>
        <dbReference type="EMBL" id="SDO36759.1"/>
    </source>
</evidence>
<evidence type="ECO:0000313" key="2">
    <source>
        <dbReference type="Proteomes" id="UP000199677"/>
    </source>
</evidence>
<dbReference type="AlphaFoldDB" id="A0A1H0J003"/>
<dbReference type="RefSeq" id="WP_089708181.1">
    <property type="nucleotide sequence ID" value="NZ_FNII01000023.1"/>
</dbReference>
<dbReference type="Proteomes" id="UP000199677">
    <property type="component" value="Unassembled WGS sequence"/>
</dbReference>
<sequence>MKVQVQSAIMSYGKSVSAIKTIQSETDNFYFVVLPYLEEVNRYKNECNSFLPDWNQLIEPSNVKGSKNSNLLINLKERTGSVVTTHAMFDKLSDEQIRSIKKRPMFRGEKMLVLDETIDLVKPVSSSKITIKELKADVENGYIVVNETTGLVTWNNTLEFEGKEGSYRHHEYLKNLCETGMLYFLDGRYVIMELSMDFLECFDRVLVLTYRWTSSIMANFLKVNGIKWEVLPLNQERVLDVYKYISEHLVIPDEYSIDEYKLSQRGWNDNAEKIKNLFNGYVKQAMRDYDIPLEEVLYTTFKFADGEDMQKYLKTLSIGKYQKKDKTGNVVPVNFLSHTTLGTNDYKHCRLMVYGVSKHIMPGVQSYFAQKGSSMPGDDWELSSIIQWLFRGCIRDQDSGKDMIAVILCPRMRKMVQSWLAGIKRQVEQGSLDESSKDVIEIDPKTRRKKMQNFKQWIQKNPGGECFSFHDYLEHGGPNLKRKLKKIA</sequence>
<organism evidence="1 2">
    <name type="scientific">Vreelandella arcis</name>
    <dbReference type="NCBI Taxonomy" id="416873"/>
    <lineage>
        <taxon>Bacteria</taxon>
        <taxon>Pseudomonadati</taxon>
        <taxon>Pseudomonadota</taxon>
        <taxon>Gammaproteobacteria</taxon>
        <taxon>Oceanospirillales</taxon>
        <taxon>Halomonadaceae</taxon>
        <taxon>Vreelandella</taxon>
    </lineage>
</organism>
<keyword evidence="2" id="KW-1185">Reference proteome</keyword>
<protein>
    <submittedName>
        <fullName evidence="1">Uncharacterized protein</fullName>
    </submittedName>
</protein>
<proteinExistence type="predicted"/>